<evidence type="ECO:0000313" key="3">
    <source>
        <dbReference type="Proteomes" id="UP001153642"/>
    </source>
</evidence>
<keyword evidence="1" id="KW-0812">Transmembrane</keyword>
<name>A0ABT6FMR6_9FLAO</name>
<accession>A0ABT6FMR6</accession>
<feature type="transmembrane region" description="Helical" evidence="1">
    <location>
        <begin position="74"/>
        <end position="95"/>
    </location>
</feature>
<keyword evidence="1" id="KW-0472">Membrane</keyword>
<dbReference type="Proteomes" id="UP001153642">
    <property type="component" value="Unassembled WGS sequence"/>
</dbReference>
<evidence type="ECO:0000256" key="1">
    <source>
        <dbReference type="SAM" id="Phobius"/>
    </source>
</evidence>
<evidence type="ECO:0000313" key="2">
    <source>
        <dbReference type="EMBL" id="MDG3584540.1"/>
    </source>
</evidence>
<evidence type="ECO:0008006" key="4">
    <source>
        <dbReference type="Google" id="ProtNLM"/>
    </source>
</evidence>
<dbReference type="RefSeq" id="WP_277898300.1">
    <property type="nucleotide sequence ID" value="NZ_JAPMUA010000001.1"/>
</dbReference>
<gene>
    <name evidence="2" type="ORF">OSR52_01580</name>
</gene>
<comment type="caution">
    <text evidence="2">The sequence shown here is derived from an EMBL/GenBank/DDBJ whole genome shotgun (WGS) entry which is preliminary data.</text>
</comment>
<protein>
    <recommendedName>
        <fullName evidence="4">SxtJ</fullName>
    </recommendedName>
</protein>
<reference evidence="2" key="1">
    <citation type="submission" date="2022-11" db="EMBL/GenBank/DDBJ databases">
        <title>High-quality draft genome sequence of Galbibacter sp. strain CMA-7.</title>
        <authorList>
            <person name="Wei L."/>
            <person name="Dong C."/>
            <person name="Shao Z."/>
        </authorList>
    </citation>
    <scope>NUCLEOTIDE SEQUENCE</scope>
    <source>
        <strain evidence="2">CMA-7</strain>
    </source>
</reference>
<keyword evidence="1" id="KW-1133">Transmembrane helix</keyword>
<dbReference type="EMBL" id="JAPMUA010000001">
    <property type="protein sequence ID" value="MDG3584540.1"/>
    <property type="molecule type" value="Genomic_DNA"/>
</dbReference>
<sequence>MGIKYKEISKEQAIDFGLVCILLEAIYGFNEPDRVIYLLMAGLVLILLTFPLLLRPFAFLWYGLAGILNRVSSFLTLSLVYFLMVTPIGFFRKLYMKDGLMLYMFKKGNTSVFHNVDKDFTSGDFERTF</sequence>
<organism evidence="2 3">
    <name type="scientific">Galbibacter pacificus</name>
    <dbReference type="NCBI Taxonomy" id="2996052"/>
    <lineage>
        <taxon>Bacteria</taxon>
        <taxon>Pseudomonadati</taxon>
        <taxon>Bacteroidota</taxon>
        <taxon>Flavobacteriia</taxon>
        <taxon>Flavobacteriales</taxon>
        <taxon>Flavobacteriaceae</taxon>
        <taxon>Galbibacter</taxon>
    </lineage>
</organism>
<keyword evidence="3" id="KW-1185">Reference proteome</keyword>
<proteinExistence type="predicted"/>
<feature type="transmembrane region" description="Helical" evidence="1">
    <location>
        <begin position="35"/>
        <end position="62"/>
    </location>
</feature>